<dbReference type="AlphaFoldDB" id="A0A132ALG6"/>
<sequence>MIREPGWRKQFEMNYSFVVFGLQHLSFHPYHSSVPKKSIEGFLFAIPFQCLVVLEQHQKD</sequence>
<evidence type="ECO:0000313" key="1">
    <source>
        <dbReference type="EMBL" id="KPM11804.1"/>
    </source>
</evidence>
<organism evidence="1 2">
    <name type="scientific">Sarcoptes scabiei</name>
    <name type="common">Itch mite</name>
    <name type="synonym">Acarus scabiei</name>
    <dbReference type="NCBI Taxonomy" id="52283"/>
    <lineage>
        <taxon>Eukaryota</taxon>
        <taxon>Metazoa</taxon>
        <taxon>Ecdysozoa</taxon>
        <taxon>Arthropoda</taxon>
        <taxon>Chelicerata</taxon>
        <taxon>Arachnida</taxon>
        <taxon>Acari</taxon>
        <taxon>Acariformes</taxon>
        <taxon>Sarcoptiformes</taxon>
        <taxon>Astigmata</taxon>
        <taxon>Psoroptidia</taxon>
        <taxon>Sarcoptoidea</taxon>
        <taxon>Sarcoptidae</taxon>
        <taxon>Sarcoptinae</taxon>
        <taxon>Sarcoptes</taxon>
    </lineage>
</organism>
<dbReference type="EMBL" id="JXLN01018010">
    <property type="protein sequence ID" value="KPM11804.1"/>
    <property type="molecule type" value="Genomic_DNA"/>
</dbReference>
<reference evidence="1 2" key="1">
    <citation type="journal article" date="2015" name="Parasit. Vectors">
        <title>Draft genome of the scabies mite.</title>
        <authorList>
            <person name="Rider S.D.Jr."/>
            <person name="Morgan M.S."/>
            <person name="Arlian L.G."/>
        </authorList>
    </citation>
    <scope>NUCLEOTIDE SEQUENCE [LARGE SCALE GENOMIC DNA]</scope>
    <source>
        <strain evidence="1">Arlian Lab</strain>
    </source>
</reference>
<dbReference type="Proteomes" id="UP000616769">
    <property type="component" value="Unassembled WGS sequence"/>
</dbReference>
<dbReference type="VEuPathDB" id="VectorBase:SSCA003883"/>
<name>A0A132ALG6_SARSC</name>
<accession>A0A132ALG6</accession>
<proteinExistence type="predicted"/>
<gene>
    <name evidence="1" type="ORF">QR98_0103800</name>
</gene>
<protein>
    <submittedName>
        <fullName evidence="1">Uncharacterized protein</fullName>
    </submittedName>
</protein>
<comment type="caution">
    <text evidence="1">The sequence shown here is derived from an EMBL/GenBank/DDBJ whole genome shotgun (WGS) entry which is preliminary data.</text>
</comment>
<evidence type="ECO:0000313" key="2">
    <source>
        <dbReference type="Proteomes" id="UP000616769"/>
    </source>
</evidence>